<dbReference type="SMART" id="SM01234">
    <property type="entry name" value="Haemolytic"/>
    <property type="match status" value="1"/>
</dbReference>
<dbReference type="PANTHER" id="PTHR33383">
    <property type="entry name" value="MEMBRANE PROTEIN INSERTION EFFICIENCY FACTOR-RELATED"/>
    <property type="match status" value="1"/>
</dbReference>
<evidence type="ECO:0000313" key="3">
    <source>
        <dbReference type="EMBL" id="MBC2399008.1"/>
    </source>
</evidence>
<dbReference type="NCBIfam" id="TIGR00278">
    <property type="entry name" value="membrane protein insertion efficiency factor YidD"/>
    <property type="match status" value="1"/>
</dbReference>
<dbReference type="AlphaFoldDB" id="A0A923J2S7"/>
<dbReference type="EMBL" id="JAAZWO010000020">
    <property type="protein sequence ID" value="MBC2399008.1"/>
    <property type="molecule type" value="Genomic_DNA"/>
</dbReference>
<accession>A0A923J2S7</accession>
<comment type="similarity">
    <text evidence="2">Belongs to the UPF0161 family.</text>
</comment>
<reference evidence="3 4" key="1">
    <citation type="submission" date="2020-04" db="EMBL/GenBank/DDBJ databases">
        <title>Genomic insights into acetone-butanol-ethanol (ABE) fermentation by sequencing solventogenic clostridia strains.</title>
        <authorList>
            <person name="Brown S."/>
        </authorList>
    </citation>
    <scope>NUCLEOTIDE SEQUENCE [LARGE SCALE GENOMIC DNA]</scope>
    <source>
        <strain evidence="3 4">DJ011</strain>
    </source>
</reference>
<gene>
    <name evidence="3" type="primary">yidD</name>
    <name evidence="3" type="ORF">HGG79_14675</name>
</gene>
<dbReference type="RefSeq" id="WP_035151762.1">
    <property type="nucleotide sequence ID" value="NZ_JAAZWO010000020.1"/>
</dbReference>
<comment type="function">
    <text evidence="2">Could be involved in insertion of integral membrane proteins into the membrane.</text>
</comment>
<dbReference type="HAMAP" id="MF_00386">
    <property type="entry name" value="UPF0161_YidD"/>
    <property type="match status" value="1"/>
</dbReference>
<keyword evidence="1 2" id="KW-0472">Membrane</keyword>
<comment type="subcellular location">
    <subcellularLocation>
        <location evidence="2">Cell membrane</location>
        <topology evidence="2">Peripheral membrane protein</topology>
        <orientation evidence="2">Cytoplasmic side</orientation>
    </subcellularLocation>
</comment>
<proteinExistence type="inferred from homology"/>
<dbReference type="InterPro" id="IPR002696">
    <property type="entry name" value="Membr_insert_effic_factor_YidD"/>
</dbReference>
<comment type="caution">
    <text evidence="3">The sequence shown here is derived from an EMBL/GenBank/DDBJ whole genome shotgun (WGS) entry which is preliminary data.</text>
</comment>
<dbReference type="GO" id="GO:0005886">
    <property type="term" value="C:plasma membrane"/>
    <property type="evidence" value="ECO:0007669"/>
    <property type="project" value="UniProtKB-SubCell"/>
</dbReference>
<dbReference type="PANTHER" id="PTHR33383:SF1">
    <property type="entry name" value="MEMBRANE PROTEIN INSERTION EFFICIENCY FACTOR-RELATED"/>
    <property type="match status" value="1"/>
</dbReference>
<evidence type="ECO:0000256" key="1">
    <source>
        <dbReference type="ARBA" id="ARBA00023136"/>
    </source>
</evidence>
<organism evidence="3 4">
    <name type="scientific">Clostridium tetanomorphum</name>
    <dbReference type="NCBI Taxonomy" id="1553"/>
    <lineage>
        <taxon>Bacteria</taxon>
        <taxon>Bacillati</taxon>
        <taxon>Bacillota</taxon>
        <taxon>Clostridia</taxon>
        <taxon>Eubacteriales</taxon>
        <taxon>Clostridiaceae</taxon>
        <taxon>Clostridium</taxon>
    </lineage>
</organism>
<sequence length="69" mass="7922">MKKILINLIKFYRKYISPLKSPCCKFYPTCSQYAIDAISKYGALKGGFMAFKRILRCNPFSKGGYDPVK</sequence>
<dbReference type="Proteomes" id="UP000563151">
    <property type="component" value="Unassembled WGS sequence"/>
</dbReference>
<keyword evidence="2" id="KW-1003">Cell membrane</keyword>
<evidence type="ECO:0000256" key="2">
    <source>
        <dbReference type="HAMAP-Rule" id="MF_00386"/>
    </source>
</evidence>
<name>A0A923J2S7_CLOTT</name>
<dbReference type="Pfam" id="PF01809">
    <property type="entry name" value="YidD"/>
    <property type="match status" value="1"/>
</dbReference>
<keyword evidence="4" id="KW-1185">Reference proteome</keyword>
<evidence type="ECO:0000313" key="4">
    <source>
        <dbReference type="Proteomes" id="UP000563151"/>
    </source>
</evidence>
<protein>
    <recommendedName>
        <fullName evidence="2">Putative membrane protein insertion efficiency factor</fullName>
    </recommendedName>
</protein>